<feature type="compositionally biased region" description="Basic and acidic residues" evidence="1">
    <location>
        <begin position="533"/>
        <end position="542"/>
    </location>
</feature>
<reference evidence="2 3" key="1">
    <citation type="submission" date="2017-09" db="EMBL/GenBank/DDBJ databases">
        <title>Genome sequencing of Besnoitia besnoiti strain Bb-Ger1.</title>
        <authorList>
            <person name="Schares G."/>
            <person name="Venepally P."/>
            <person name="Lorenzi H.A."/>
        </authorList>
    </citation>
    <scope>NUCLEOTIDE SEQUENCE [LARGE SCALE GENOMIC DNA]</scope>
    <source>
        <strain evidence="2 3">Bb-Ger1</strain>
    </source>
</reference>
<dbReference type="RefSeq" id="XP_029219498.1">
    <property type="nucleotide sequence ID" value="XM_029364790.1"/>
</dbReference>
<sequence length="579" mass="63286">MEYENRRAKSPRGGSLRQQSARQSRMLSAVANELVQAVEETQTPSSISRIGKFMNIDGHLLQWAASKDMQALKSICKTGNSIAGLLLAHTVHLNKEKEERQLYLLLEKWKSCQLAHDGETGSASGLSFVNLSKTCRLSLYSCHGLSYAGCGFNAVLSGKVARLSHSFGFGSCILMPLRAERQLGGSICGAGKEVVAASPSAWSSARALGIGTAGHRGRSKRPCVSLSPSESFIVFECEQTCVCGASAASSSEQISRANVDVDAAETVEIKKLILRTLIALYKRDEQTSHQTIQPERRRAAEVSSDGARNPEDADDNDDQKVKLSDPSQWGWVDLWQLVIDPRGLEGFNRTCLHIFALTILVYENKVCIKECGKRMHGCASYIVRAVAREQESTACGVATVHRAASCAQPPDSPAMLHINDRGELPSERTRQAILSPWTYGLYQKLCSALQLTPDGEPLVDTKSLLDQLRRRQDRSPTTAQRELPGQDAQQTQHSCQAAGKSVRGASSDSRINRHRRRQTGPATLDACPSILIQRDDDGAHETLKRRKKPRSSSQRVCVSSLRRRSPLESPNAAAQAGEA</sequence>
<dbReference type="VEuPathDB" id="ToxoDB:BESB_063760"/>
<dbReference type="GeneID" id="40311304"/>
<dbReference type="EMBL" id="NWUJ01000005">
    <property type="protein sequence ID" value="PFH35489.1"/>
    <property type="molecule type" value="Genomic_DNA"/>
</dbReference>
<organism evidence="2 3">
    <name type="scientific">Besnoitia besnoiti</name>
    <name type="common">Apicomplexan protozoan</name>
    <dbReference type="NCBI Taxonomy" id="94643"/>
    <lineage>
        <taxon>Eukaryota</taxon>
        <taxon>Sar</taxon>
        <taxon>Alveolata</taxon>
        <taxon>Apicomplexa</taxon>
        <taxon>Conoidasida</taxon>
        <taxon>Coccidia</taxon>
        <taxon>Eucoccidiorida</taxon>
        <taxon>Eimeriorina</taxon>
        <taxon>Sarcocystidae</taxon>
        <taxon>Besnoitia</taxon>
    </lineage>
</organism>
<comment type="caution">
    <text evidence="2">The sequence shown here is derived from an EMBL/GenBank/DDBJ whole genome shotgun (WGS) entry which is preliminary data.</text>
</comment>
<feature type="region of interest" description="Disordered" evidence="1">
    <location>
        <begin position="469"/>
        <end position="579"/>
    </location>
</feature>
<evidence type="ECO:0000256" key="1">
    <source>
        <dbReference type="SAM" id="MobiDB-lite"/>
    </source>
</evidence>
<dbReference type="KEGG" id="bbes:BESB_063760"/>
<gene>
    <name evidence="2" type="ORF">BESB_063760</name>
</gene>
<dbReference type="AlphaFoldDB" id="A0A2A9MC92"/>
<name>A0A2A9MC92_BESBE</name>
<keyword evidence="3" id="KW-1185">Reference proteome</keyword>
<evidence type="ECO:0008006" key="4">
    <source>
        <dbReference type="Google" id="ProtNLM"/>
    </source>
</evidence>
<feature type="region of interest" description="Disordered" evidence="1">
    <location>
        <begin position="288"/>
        <end position="324"/>
    </location>
</feature>
<evidence type="ECO:0000313" key="2">
    <source>
        <dbReference type="EMBL" id="PFH35489.1"/>
    </source>
</evidence>
<dbReference type="OrthoDB" id="332865at2759"/>
<dbReference type="Proteomes" id="UP000224006">
    <property type="component" value="Chromosome V"/>
</dbReference>
<evidence type="ECO:0000313" key="3">
    <source>
        <dbReference type="Proteomes" id="UP000224006"/>
    </source>
</evidence>
<accession>A0A2A9MC92</accession>
<proteinExistence type="predicted"/>
<feature type="region of interest" description="Disordered" evidence="1">
    <location>
        <begin position="1"/>
        <end position="22"/>
    </location>
</feature>
<protein>
    <recommendedName>
        <fullName evidence="4">Nse4</fullName>
    </recommendedName>
</protein>